<keyword evidence="10 11" id="KW-0003">3Fe-4S</keyword>
<dbReference type="Gene3D" id="1.10.1060.10">
    <property type="entry name" value="Alpha-helical ferredoxin"/>
    <property type="match status" value="1"/>
</dbReference>
<dbReference type="InterPro" id="IPR012675">
    <property type="entry name" value="Beta-grasp_dom_sf"/>
</dbReference>
<evidence type="ECO:0000256" key="4">
    <source>
        <dbReference type="ARBA" id="ARBA00022532"/>
    </source>
</evidence>
<dbReference type="InterPro" id="IPR036010">
    <property type="entry name" value="2Fe-2S_ferredoxin-like_sf"/>
</dbReference>
<dbReference type="InterPro" id="IPR009051">
    <property type="entry name" value="Helical_ferredxn"/>
</dbReference>
<comment type="pathway">
    <text evidence="1">Carbohydrate metabolism; tricarboxylic acid cycle; fumarate from succinate (bacterial route): step 1/1.</text>
</comment>
<dbReference type="Pfam" id="PF13085">
    <property type="entry name" value="Fer2_3"/>
    <property type="match status" value="1"/>
</dbReference>
<dbReference type="NCBIfam" id="NF009051">
    <property type="entry name" value="PRK12385.1"/>
    <property type="match status" value="1"/>
</dbReference>
<dbReference type="InterPro" id="IPR004489">
    <property type="entry name" value="Succ_DH/fum_Rdtase_Fe-S"/>
</dbReference>
<keyword evidence="3 11" id="KW-0004">4Fe-4S</keyword>
<gene>
    <name evidence="14" type="ORF">Q3O60_08630</name>
</gene>
<sequence length="277" mass="30466">MKQPETKPSDMQHLSVAIQRYRPEQDDTPVWQSYQVPYDDSTSVLDALHWIKEHQDSSLTYRWSCRMAICGSCGVMVDGTPKLGCKTFLRDYPQGLKVAALANFPIEKDLVVDMSRFLQHLTTIKPYLIGEPSLVQAGSASAGSDQPSSAALQPQLQSPEQVKRYQQFANCINCGLCYSACPQFGLNPEFLGPAAIALAHRYNLDSRDQGKAERQPALNSKDGVWSCTFVGFCSTVCPKGVDPAAAINQGKIVSTMDGVIQWFSPKQLDATPQEPTS</sequence>
<accession>A0ABT9GYW5</accession>
<dbReference type="PROSITE" id="PS51085">
    <property type="entry name" value="2FE2S_FER_2"/>
    <property type="match status" value="1"/>
</dbReference>
<reference evidence="14 15" key="1">
    <citation type="submission" date="2023-08" db="EMBL/GenBank/DDBJ databases">
        <authorList>
            <person name="Joshi A."/>
            <person name="Thite S."/>
        </authorList>
    </citation>
    <scope>NUCLEOTIDE SEQUENCE [LARGE SCALE GENOMIC DNA]</scope>
    <source>
        <strain evidence="14 15">AC40</strain>
    </source>
</reference>
<dbReference type="InterPro" id="IPR025192">
    <property type="entry name" value="Succ_DH/fum_Rdtase_N"/>
</dbReference>
<evidence type="ECO:0000256" key="7">
    <source>
        <dbReference type="ARBA" id="ARBA00023002"/>
    </source>
</evidence>
<evidence type="ECO:0000256" key="1">
    <source>
        <dbReference type="ARBA" id="ARBA00004894"/>
    </source>
</evidence>
<keyword evidence="4" id="KW-0816">Tricarboxylic acid cycle</keyword>
<keyword evidence="8 11" id="KW-0408">Iron</keyword>
<evidence type="ECO:0000256" key="10">
    <source>
        <dbReference type="ARBA" id="ARBA00023291"/>
    </source>
</evidence>
<comment type="caution">
    <text evidence="14">The sequence shown here is derived from an EMBL/GenBank/DDBJ whole genome shotgun (WGS) entry which is preliminary data.</text>
</comment>
<evidence type="ECO:0000256" key="8">
    <source>
        <dbReference type="ARBA" id="ARBA00023004"/>
    </source>
</evidence>
<dbReference type="Gene3D" id="3.10.20.30">
    <property type="match status" value="1"/>
</dbReference>
<comment type="catalytic activity">
    <reaction evidence="11">
        <text>a menaquinone + succinate = a menaquinol + fumarate</text>
        <dbReference type="Rhea" id="RHEA:27834"/>
        <dbReference type="Rhea" id="RHEA-COMP:9537"/>
        <dbReference type="Rhea" id="RHEA-COMP:9539"/>
        <dbReference type="ChEBI" id="CHEBI:16374"/>
        <dbReference type="ChEBI" id="CHEBI:18151"/>
        <dbReference type="ChEBI" id="CHEBI:29806"/>
        <dbReference type="ChEBI" id="CHEBI:30031"/>
        <dbReference type="EC" id="1.3.5.1"/>
    </reaction>
</comment>
<dbReference type="PROSITE" id="PS00197">
    <property type="entry name" value="2FE2S_FER_1"/>
    <property type="match status" value="1"/>
</dbReference>
<evidence type="ECO:0000259" key="13">
    <source>
        <dbReference type="PROSITE" id="PS51379"/>
    </source>
</evidence>
<name>A0ABT9GYW5_9GAMM</name>
<comment type="cofactor">
    <cofactor evidence="11">
        <name>[3Fe-4S] cluster</name>
        <dbReference type="ChEBI" id="CHEBI:21137"/>
    </cofactor>
    <text evidence="11">Binds 1 [3Fe-4S] cluster.</text>
</comment>
<dbReference type="EMBL" id="JAUZVZ010000010">
    <property type="protein sequence ID" value="MDP4536251.1"/>
    <property type="molecule type" value="Genomic_DNA"/>
</dbReference>
<feature type="domain" description="2Fe-2S ferredoxin-type" evidence="12">
    <location>
        <begin position="12"/>
        <end position="104"/>
    </location>
</feature>
<dbReference type="InterPro" id="IPR017900">
    <property type="entry name" value="4Fe4S_Fe_S_CS"/>
</dbReference>
<dbReference type="InterPro" id="IPR017896">
    <property type="entry name" value="4Fe4S_Fe-S-bd"/>
</dbReference>
<dbReference type="PROSITE" id="PS51379">
    <property type="entry name" value="4FE4S_FER_2"/>
    <property type="match status" value="1"/>
</dbReference>
<dbReference type="InterPro" id="IPR001041">
    <property type="entry name" value="2Fe-2S_ferredoxin-type"/>
</dbReference>
<protein>
    <recommendedName>
        <fullName evidence="11">Fumarate reductase iron-sulfur subunit</fullName>
        <ecNumber evidence="11">1.3.5.1</ecNumber>
    </recommendedName>
</protein>
<evidence type="ECO:0000313" key="15">
    <source>
        <dbReference type="Proteomes" id="UP001231616"/>
    </source>
</evidence>
<dbReference type="NCBIfam" id="TIGR00384">
    <property type="entry name" value="dhsB"/>
    <property type="match status" value="1"/>
</dbReference>
<comment type="similarity">
    <text evidence="2 11">Belongs to the succinate dehydrogenase/fumarate reductase iron-sulfur protein family.</text>
</comment>
<feature type="domain" description="4Fe-4S ferredoxin-type" evidence="13">
    <location>
        <begin position="162"/>
        <end position="191"/>
    </location>
</feature>
<evidence type="ECO:0000256" key="6">
    <source>
        <dbReference type="ARBA" id="ARBA00022723"/>
    </source>
</evidence>
<evidence type="ECO:0000256" key="5">
    <source>
        <dbReference type="ARBA" id="ARBA00022714"/>
    </source>
</evidence>
<comment type="cofactor">
    <cofactor evidence="11">
        <name>[4Fe-4S] cluster</name>
        <dbReference type="ChEBI" id="CHEBI:49883"/>
    </cofactor>
    <text evidence="11">Binds 1 [4Fe-4S] cluster.</text>
</comment>
<organism evidence="14 15">
    <name type="scientific">Alkalimonas collagenimarina</name>
    <dbReference type="NCBI Taxonomy" id="400390"/>
    <lineage>
        <taxon>Bacteria</taxon>
        <taxon>Pseudomonadati</taxon>
        <taxon>Pseudomonadota</taxon>
        <taxon>Gammaproteobacteria</taxon>
        <taxon>Alkalimonas</taxon>
    </lineage>
</organism>
<dbReference type="Pfam" id="PF13183">
    <property type="entry name" value="Fer4_8"/>
    <property type="match status" value="1"/>
</dbReference>
<dbReference type="RefSeq" id="WP_305893517.1">
    <property type="nucleotide sequence ID" value="NZ_JAUZVZ010000010.1"/>
</dbReference>
<evidence type="ECO:0000256" key="9">
    <source>
        <dbReference type="ARBA" id="ARBA00023014"/>
    </source>
</evidence>
<dbReference type="PROSITE" id="PS00198">
    <property type="entry name" value="4FE4S_FER_1"/>
    <property type="match status" value="1"/>
</dbReference>
<dbReference type="CDD" id="cd00207">
    <property type="entry name" value="fer2"/>
    <property type="match status" value="1"/>
</dbReference>
<dbReference type="EC" id="1.3.5.1" evidence="11"/>
<dbReference type="NCBIfam" id="NF004616">
    <property type="entry name" value="PRK05950.1"/>
    <property type="match status" value="1"/>
</dbReference>
<evidence type="ECO:0000256" key="3">
    <source>
        <dbReference type="ARBA" id="ARBA00022485"/>
    </source>
</evidence>
<keyword evidence="9 11" id="KW-0411">Iron-sulfur</keyword>
<evidence type="ECO:0000256" key="2">
    <source>
        <dbReference type="ARBA" id="ARBA00009433"/>
    </source>
</evidence>
<dbReference type="PANTHER" id="PTHR11921">
    <property type="entry name" value="SUCCINATE DEHYDROGENASE IRON-SULFUR PROTEIN"/>
    <property type="match status" value="1"/>
</dbReference>
<evidence type="ECO:0000259" key="12">
    <source>
        <dbReference type="PROSITE" id="PS51085"/>
    </source>
</evidence>
<proteinExistence type="inferred from homology"/>
<comment type="cofactor">
    <cofactor evidence="11">
        <name>[2Fe-2S] cluster</name>
        <dbReference type="ChEBI" id="CHEBI:190135"/>
    </cofactor>
    <text evidence="11">Binds 1 [2Fe-2S] cluster.</text>
</comment>
<dbReference type="SUPFAM" id="SSF46548">
    <property type="entry name" value="alpha-helical ferredoxin"/>
    <property type="match status" value="1"/>
</dbReference>
<evidence type="ECO:0000313" key="14">
    <source>
        <dbReference type="EMBL" id="MDP4536251.1"/>
    </source>
</evidence>
<evidence type="ECO:0000256" key="11">
    <source>
        <dbReference type="RuleBase" id="RU361237"/>
    </source>
</evidence>
<keyword evidence="15" id="KW-1185">Reference proteome</keyword>
<dbReference type="PANTHER" id="PTHR11921:SF29">
    <property type="entry name" value="SUCCINATE DEHYDROGENASE [UBIQUINONE] IRON-SULFUR SUBUNIT, MITOCHONDRIAL"/>
    <property type="match status" value="1"/>
</dbReference>
<dbReference type="Proteomes" id="UP001231616">
    <property type="component" value="Unassembled WGS sequence"/>
</dbReference>
<dbReference type="SUPFAM" id="SSF54292">
    <property type="entry name" value="2Fe-2S ferredoxin-like"/>
    <property type="match status" value="1"/>
</dbReference>
<dbReference type="InterPro" id="IPR050573">
    <property type="entry name" value="SDH/FRD_Iron-Sulfur"/>
</dbReference>
<keyword evidence="5 11" id="KW-0001">2Fe-2S</keyword>
<keyword evidence="6 11" id="KW-0479">Metal-binding</keyword>
<keyword evidence="7" id="KW-0560">Oxidoreductase</keyword>
<dbReference type="InterPro" id="IPR006058">
    <property type="entry name" value="2Fe2S_fd_BS"/>
</dbReference>